<proteinExistence type="predicted"/>
<name>A0A7V7GPP4_9GAMM</name>
<dbReference type="PANTHER" id="PTHR43544">
    <property type="entry name" value="SHORT-CHAIN DEHYDROGENASE/REDUCTASE"/>
    <property type="match status" value="1"/>
</dbReference>
<dbReference type="OrthoDB" id="9785826at2"/>
<dbReference type="SUPFAM" id="SSF51735">
    <property type="entry name" value="NAD(P)-binding Rossmann-fold domains"/>
    <property type="match status" value="1"/>
</dbReference>
<gene>
    <name evidence="1" type="ORF">DT594_16810</name>
</gene>
<dbReference type="GO" id="GO:0005737">
    <property type="term" value="C:cytoplasm"/>
    <property type="evidence" value="ECO:0007669"/>
    <property type="project" value="TreeGrafter"/>
</dbReference>
<dbReference type="CDD" id="cd05325">
    <property type="entry name" value="carb_red_sniffer_like_SDR_c"/>
    <property type="match status" value="1"/>
</dbReference>
<protein>
    <submittedName>
        <fullName evidence="1">SDR family NAD(P)-dependent oxidoreductase</fullName>
    </submittedName>
</protein>
<dbReference type="PANTHER" id="PTHR43544:SF12">
    <property type="entry name" value="NAD(P)-BINDING ROSSMANN-FOLD SUPERFAMILY PROTEIN"/>
    <property type="match status" value="1"/>
</dbReference>
<reference evidence="1 2" key="1">
    <citation type="submission" date="2018-07" db="EMBL/GenBank/DDBJ databases">
        <title>Pseudomonas laoshanensis sp. nov., isolated from soil.</title>
        <authorList>
            <person name="Sun J."/>
            <person name="Yu L."/>
            <person name="Wang M."/>
            <person name="Zhang C."/>
        </authorList>
    </citation>
    <scope>NUCLEOTIDE SEQUENCE [LARGE SCALE GENOMIC DNA]</scope>
    <source>
        <strain evidence="1 2">Y22</strain>
    </source>
</reference>
<dbReference type="InterPro" id="IPR036291">
    <property type="entry name" value="NAD(P)-bd_dom_sf"/>
</dbReference>
<organism evidence="1 2">
    <name type="scientific">Halopseudomonas laoshanensis</name>
    <dbReference type="NCBI Taxonomy" id="2268758"/>
    <lineage>
        <taxon>Bacteria</taxon>
        <taxon>Pseudomonadati</taxon>
        <taxon>Pseudomonadota</taxon>
        <taxon>Gammaproteobacteria</taxon>
        <taxon>Pseudomonadales</taxon>
        <taxon>Pseudomonadaceae</taxon>
        <taxon>Halopseudomonas</taxon>
    </lineage>
</organism>
<dbReference type="AlphaFoldDB" id="A0A7V7GPP4"/>
<keyword evidence="2" id="KW-1185">Reference proteome</keyword>
<evidence type="ECO:0000313" key="1">
    <source>
        <dbReference type="EMBL" id="KAA0691888.1"/>
    </source>
</evidence>
<dbReference type="Proteomes" id="UP000463138">
    <property type="component" value="Unassembled WGS sequence"/>
</dbReference>
<evidence type="ECO:0000313" key="2">
    <source>
        <dbReference type="Proteomes" id="UP000463138"/>
    </source>
</evidence>
<dbReference type="EMBL" id="QOVF01000007">
    <property type="protein sequence ID" value="KAA0691888.1"/>
    <property type="molecule type" value="Genomic_DNA"/>
</dbReference>
<sequence length="252" mass="27690">MDLGFAPDRPACIVIAGASRGIGWALVQQLLLRTDVGQIFALTRSAPQGGWPNDSRLIPLLGDLADEPALEALAAKVAERCSRLDMLINTVGFLHEDQGQQPEKSLRQVSLSALQRSFTINAGIPILLAKAFLPLLRGKHRCIFASLSARVGSIGDNRLGGWYAYRASKAAQNMLLRTFAVEWQRLNRQGICLLLHPGTTDTELSRPFQANVPEGKLFTADFVAERLLAVMAERVPEDTGQFYAWDGKLIPW</sequence>
<accession>A0A7V7GPP4</accession>
<dbReference type="Gene3D" id="3.40.50.720">
    <property type="entry name" value="NAD(P)-binding Rossmann-like Domain"/>
    <property type="match status" value="1"/>
</dbReference>
<dbReference type="Pfam" id="PF00106">
    <property type="entry name" value="adh_short"/>
    <property type="match status" value="1"/>
</dbReference>
<dbReference type="InterPro" id="IPR002347">
    <property type="entry name" value="SDR_fam"/>
</dbReference>
<dbReference type="InterPro" id="IPR051468">
    <property type="entry name" value="Fungal_SecMetab_SDRs"/>
</dbReference>
<dbReference type="RefSeq" id="WP_149334046.1">
    <property type="nucleotide sequence ID" value="NZ_QOVF01000007.1"/>
</dbReference>
<dbReference type="GO" id="GO:0016491">
    <property type="term" value="F:oxidoreductase activity"/>
    <property type="evidence" value="ECO:0007669"/>
    <property type="project" value="TreeGrafter"/>
</dbReference>
<comment type="caution">
    <text evidence="1">The sequence shown here is derived from an EMBL/GenBank/DDBJ whole genome shotgun (WGS) entry which is preliminary data.</text>
</comment>
<dbReference type="PRINTS" id="PR00081">
    <property type="entry name" value="GDHRDH"/>
</dbReference>